<evidence type="ECO:0000256" key="5">
    <source>
        <dbReference type="ARBA" id="ARBA00022737"/>
    </source>
</evidence>
<feature type="domain" description="Cadherin" evidence="12">
    <location>
        <begin position="350"/>
        <end position="452"/>
    </location>
</feature>
<dbReference type="FunFam" id="2.60.40.60:FF:000020">
    <property type="entry name" value="Dachsous cadherin-related 1b"/>
    <property type="match status" value="3"/>
</dbReference>
<proteinExistence type="predicted"/>
<dbReference type="InterPro" id="IPR020894">
    <property type="entry name" value="Cadherin_CS"/>
</dbReference>
<evidence type="ECO:0000256" key="11">
    <source>
        <dbReference type="SAM" id="SignalP"/>
    </source>
</evidence>
<evidence type="ECO:0000256" key="1">
    <source>
        <dbReference type="ARBA" id="ARBA00004167"/>
    </source>
</evidence>
<feature type="domain" description="Cadherin" evidence="12">
    <location>
        <begin position="33"/>
        <end position="136"/>
    </location>
</feature>
<dbReference type="PANTHER" id="PTHR24027">
    <property type="entry name" value="CADHERIN-23"/>
    <property type="match status" value="1"/>
</dbReference>
<feature type="signal peptide" evidence="11">
    <location>
        <begin position="1"/>
        <end position="24"/>
    </location>
</feature>
<dbReference type="FunFam" id="2.60.40.60:FF:000058">
    <property type="entry name" value="FAT atypical cadherin 3"/>
    <property type="match status" value="1"/>
</dbReference>
<comment type="subcellular location">
    <subcellularLocation>
        <location evidence="1">Membrane</location>
        <topology evidence="1">Single-pass membrane protein</topology>
    </subcellularLocation>
</comment>
<keyword evidence="2" id="KW-0245">EGF-like domain</keyword>
<evidence type="ECO:0000256" key="8">
    <source>
        <dbReference type="ARBA" id="ARBA00023136"/>
    </source>
</evidence>
<dbReference type="PRINTS" id="PR00205">
    <property type="entry name" value="CADHERIN"/>
</dbReference>
<dbReference type="GO" id="GO:0045296">
    <property type="term" value="F:cadherin binding"/>
    <property type="evidence" value="ECO:0007669"/>
    <property type="project" value="TreeGrafter"/>
</dbReference>
<sequence length="615" mass="66878">MLLTKDFFGLLWILLFSSLQRLQAQPNERPLFVENQFIATFKEEEPIGTRVTQVSARDNEDNTISYEIGSDAAGKFSIDQSSGWITANVVIDREASRVQSITFTVYAYDDVNGRSAKVSATVFITIEDINDNAPVFDNLPYKSTISEDISTGSTVFTVTASDADMPDPPGKDLLTFTIEEGNVGNKFYIELYGGNVVVTKRLDYESINNYTLKIVAKDNGPNNGLNSTTTLNILIDDADDLPAEFTPSSYTAEVQENAAKGTYVTTVTARDGDKMLNAPVEYFVDSDTNPGSAFMILGSTGVITVNGSLDRETRDLYNLRIGATSTNQNPVFATVKITVKDINDNPPTFLDAPYSGDVLENASLGMTVMRVTAVDKDEGNNGVFLYSLERAGGKFTVTPGGYILVNDDIDRETTDIHSFQVVAKETLTSEQLQAVASVTVNVTDVNDNNPKCSQAVYRQTVFENRPGNTFVVQISASDPDLGLSGAVRYSLVQDPNDHYKSFTIDPFNGTIYTTTSFDREELGLYKLTVRATDQPTSGQARFGDCQVQVTVGDDNDNNPTFTNLPNETSVSEGASINTAFYTVVAVDPDEGLNAVVSYGIASGNTGQAFSINLNR</sequence>
<dbReference type="GO" id="GO:0034332">
    <property type="term" value="P:adherens junction organization"/>
    <property type="evidence" value="ECO:0007669"/>
    <property type="project" value="TreeGrafter"/>
</dbReference>
<dbReference type="PROSITE" id="PS50268">
    <property type="entry name" value="CADHERIN_2"/>
    <property type="match status" value="6"/>
</dbReference>
<evidence type="ECO:0000256" key="6">
    <source>
        <dbReference type="ARBA" id="ARBA00022837"/>
    </source>
</evidence>
<dbReference type="GO" id="GO:0016342">
    <property type="term" value="C:catenin complex"/>
    <property type="evidence" value="ECO:0007669"/>
    <property type="project" value="TreeGrafter"/>
</dbReference>
<dbReference type="PROSITE" id="PS00232">
    <property type="entry name" value="CADHERIN_1"/>
    <property type="match status" value="3"/>
</dbReference>
<dbReference type="InterPro" id="IPR002126">
    <property type="entry name" value="Cadherin-like_dom"/>
</dbReference>
<keyword evidence="14" id="KW-1185">Reference proteome</keyword>
<feature type="domain" description="Cadherin" evidence="12">
    <location>
        <begin position="562"/>
        <end position="612"/>
    </location>
</feature>
<evidence type="ECO:0000256" key="10">
    <source>
        <dbReference type="PROSITE-ProRule" id="PRU00043"/>
    </source>
</evidence>
<evidence type="ECO:0000256" key="4">
    <source>
        <dbReference type="ARBA" id="ARBA00022729"/>
    </source>
</evidence>
<dbReference type="GO" id="GO:0005912">
    <property type="term" value="C:adherens junction"/>
    <property type="evidence" value="ECO:0007669"/>
    <property type="project" value="TreeGrafter"/>
</dbReference>
<evidence type="ECO:0000313" key="14">
    <source>
        <dbReference type="Proteomes" id="UP001163046"/>
    </source>
</evidence>
<feature type="domain" description="Cadherin" evidence="12">
    <location>
        <begin position="246"/>
        <end position="349"/>
    </location>
</feature>
<evidence type="ECO:0000259" key="12">
    <source>
        <dbReference type="PROSITE" id="PS50268"/>
    </source>
</evidence>
<dbReference type="Proteomes" id="UP001163046">
    <property type="component" value="Unassembled WGS sequence"/>
</dbReference>
<dbReference type="EMBL" id="MU826351">
    <property type="protein sequence ID" value="KAJ7381101.1"/>
    <property type="molecule type" value="Genomic_DNA"/>
</dbReference>
<evidence type="ECO:0000256" key="9">
    <source>
        <dbReference type="ARBA" id="ARBA00023157"/>
    </source>
</evidence>
<dbReference type="GO" id="GO:0007043">
    <property type="term" value="P:cell-cell junction assembly"/>
    <property type="evidence" value="ECO:0007669"/>
    <property type="project" value="TreeGrafter"/>
</dbReference>
<dbReference type="CDD" id="cd11304">
    <property type="entry name" value="Cadherin_repeat"/>
    <property type="match status" value="6"/>
</dbReference>
<dbReference type="GO" id="GO:0007156">
    <property type="term" value="P:homophilic cell adhesion via plasma membrane adhesion molecules"/>
    <property type="evidence" value="ECO:0007669"/>
    <property type="project" value="InterPro"/>
</dbReference>
<dbReference type="SMART" id="SM00112">
    <property type="entry name" value="CA"/>
    <property type="match status" value="5"/>
</dbReference>
<dbReference type="SUPFAM" id="SSF49313">
    <property type="entry name" value="Cadherin-like"/>
    <property type="match status" value="6"/>
</dbReference>
<evidence type="ECO:0000256" key="2">
    <source>
        <dbReference type="ARBA" id="ARBA00022536"/>
    </source>
</evidence>
<accession>A0A9X0CZE1</accession>
<keyword evidence="9" id="KW-1015">Disulfide bond</keyword>
<dbReference type="InterPro" id="IPR015919">
    <property type="entry name" value="Cadherin-like_sf"/>
</dbReference>
<feature type="domain" description="Cadherin" evidence="12">
    <location>
        <begin position="453"/>
        <end position="561"/>
    </location>
</feature>
<dbReference type="InterPro" id="IPR039808">
    <property type="entry name" value="Cadherin"/>
</dbReference>
<dbReference type="Pfam" id="PF00028">
    <property type="entry name" value="Cadherin"/>
    <property type="match status" value="6"/>
</dbReference>
<dbReference type="GO" id="GO:0016339">
    <property type="term" value="P:calcium-dependent cell-cell adhesion via plasma membrane cell adhesion molecules"/>
    <property type="evidence" value="ECO:0007669"/>
    <property type="project" value="TreeGrafter"/>
</dbReference>
<dbReference type="GO" id="GO:0044331">
    <property type="term" value="P:cell-cell adhesion mediated by cadherin"/>
    <property type="evidence" value="ECO:0007669"/>
    <property type="project" value="TreeGrafter"/>
</dbReference>
<dbReference type="GO" id="GO:0005509">
    <property type="term" value="F:calcium ion binding"/>
    <property type="evidence" value="ECO:0007669"/>
    <property type="project" value="UniProtKB-UniRule"/>
</dbReference>
<organism evidence="13 14">
    <name type="scientific">Desmophyllum pertusum</name>
    <dbReference type="NCBI Taxonomy" id="174260"/>
    <lineage>
        <taxon>Eukaryota</taxon>
        <taxon>Metazoa</taxon>
        <taxon>Cnidaria</taxon>
        <taxon>Anthozoa</taxon>
        <taxon>Hexacorallia</taxon>
        <taxon>Scleractinia</taxon>
        <taxon>Caryophylliina</taxon>
        <taxon>Caryophylliidae</taxon>
        <taxon>Desmophyllum</taxon>
    </lineage>
</organism>
<feature type="chain" id="PRO_5040898563" description="Cadherin domain-containing protein" evidence="11">
    <location>
        <begin position="25"/>
        <end position="615"/>
    </location>
</feature>
<evidence type="ECO:0000313" key="13">
    <source>
        <dbReference type="EMBL" id="KAJ7381101.1"/>
    </source>
</evidence>
<dbReference type="OrthoDB" id="5989109at2759"/>
<reference evidence="13" key="1">
    <citation type="submission" date="2023-01" db="EMBL/GenBank/DDBJ databases">
        <title>Genome assembly of the deep-sea coral Lophelia pertusa.</title>
        <authorList>
            <person name="Herrera S."/>
            <person name="Cordes E."/>
        </authorList>
    </citation>
    <scope>NUCLEOTIDE SEQUENCE</scope>
    <source>
        <strain evidence="13">USNM1676648</strain>
        <tissue evidence="13">Polyp</tissue>
    </source>
</reference>
<comment type="caution">
    <text evidence="13">The sequence shown here is derived from an EMBL/GenBank/DDBJ whole genome shotgun (WGS) entry which is preliminary data.</text>
</comment>
<dbReference type="PANTHER" id="PTHR24027:SF411">
    <property type="entry name" value="CADHERIN DOMAIN-CONTAINING PROTEIN"/>
    <property type="match status" value="1"/>
</dbReference>
<keyword evidence="7" id="KW-1133">Transmembrane helix</keyword>
<evidence type="ECO:0000256" key="3">
    <source>
        <dbReference type="ARBA" id="ARBA00022692"/>
    </source>
</evidence>
<dbReference type="FunFam" id="2.60.40.60:FF:000013">
    <property type="entry name" value="Cadherin EGF LAG seven-pass G-type receptor"/>
    <property type="match status" value="1"/>
</dbReference>
<dbReference type="AlphaFoldDB" id="A0A9X0CZE1"/>
<evidence type="ECO:0000256" key="7">
    <source>
        <dbReference type="ARBA" id="ARBA00022989"/>
    </source>
</evidence>
<dbReference type="GO" id="GO:0000902">
    <property type="term" value="P:cell morphogenesis"/>
    <property type="evidence" value="ECO:0007669"/>
    <property type="project" value="TreeGrafter"/>
</dbReference>
<gene>
    <name evidence="13" type="ORF">OS493_004699</name>
</gene>
<feature type="domain" description="Cadherin" evidence="12">
    <location>
        <begin position="137"/>
        <end position="245"/>
    </location>
</feature>
<name>A0A9X0CZE1_9CNID</name>
<keyword evidence="6 10" id="KW-0106">Calcium</keyword>
<dbReference type="GO" id="GO:0016477">
    <property type="term" value="P:cell migration"/>
    <property type="evidence" value="ECO:0007669"/>
    <property type="project" value="TreeGrafter"/>
</dbReference>
<dbReference type="GO" id="GO:0008013">
    <property type="term" value="F:beta-catenin binding"/>
    <property type="evidence" value="ECO:0007669"/>
    <property type="project" value="TreeGrafter"/>
</dbReference>
<protein>
    <recommendedName>
        <fullName evidence="12">Cadherin domain-containing protein</fullName>
    </recommendedName>
</protein>
<dbReference type="Gene3D" id="2.60.40.60">
    <property type="entry name" value="Cadherins"/>
    <property type="match status" value="6"/>
</dbReference>
<keyword evidence="5" id="KW-0677">Repeat</keyword>
<keyword evidence="4 11" id="KW-0732">Signal</keyword>
<keyword evidence="8" id="KW-0472">Membrane</keyword>
<keyword evidence="3" id="KW-0812">Transmembrane</keyword>